<evidence type="ECO:0000256" key="1">
    <source>
        <dbReference type="SAM" id="Phobius"/>
    </source>
</evidence>
<feature type="transmembrane region" description="Helical" evidence="1">
    <location>
        <begin position="98"/>
        <end position="117"/>
    </location>
</feature>
<feature type="transmembrane region" description="Helical" evidence="1">
    <location>
        <begin position="76"/>
        <end position="92"/>
    </location>
</feature>
<comment type="caution">
    <text evidence="2">The sequence shown here is derived from an EMBL/GenBank/DDBJ whole genome shotgun (WGS) entry which is preliminary data.</text>
</comment>
<keyword evidence="3" id="KW-1185">Reference proteome</keyword>
<dbReference type="RefSeq" id="WP_345431539.1">
    <property type="nucleotide sequence ID" value="NZ_BAABHK010000004.1"/>
</dbReference>
<feature type="transmembrane region" description="Helical" evidence="1">
    <location>
        <begin position="42"/>
        <end position="64"/>
    </location>
</feature>
<gene>
    <name evidence="2" type="ORF">GCM10023196_031450</name>
</gene>
<name>A0ABP8U7M0_9ACTN</name>
<evidence type="ECO:0000313" key="2">
    <source>
        <dbReference type="EMBL" id="GAA4625812.1"/>
    </source>
</evidence>
<protein>
    <submittedName>
        <fullName evidence="2">Uncharacterized protein</fullName>
    </submittedName>
</protein>
<keyword evidence="1" id="KW-0472">Membrane</keyword>
<reference evidence="3" key="1">
    <citation type="journal article" date="2019" name="Int. J. Syst. Evol. Microbiol.">
        <title>The Global Catalogue of Microorganisms (GCM) 10K type strain sequencing project: providing services to taxonomists for standard genome sequencing and annotation.</title>
        <authorList>
            <consortium name="The Broad Institute Genomics Platform"/>
            <consortium name="The Broad Institute Genome Sequencing Center for Infectious Disease"/>
            <person name="Wu L."/>
            <person name="Ma J."/>
        </authorList>
    </citation>
    <scope>NUCLEOTIDE SEQUENCE [LARGE SCALE GENOMIC DNA]</scope>
    <source>
        <strain evidence="3">JCM 17939</strain>
    </source>
</reference>
<dbReference type="Proteomes" id="UP001501442">
    <property type="component" value="Unassembled WGS sequence"/>
</dbReference>
<proteinExistence type="predicted"/>
<accession>A0ABP8U7M0</accession>
<organism evidence="2 3">
    <name type="scientific">Actinoallomurus vinaceus</name>
    <dbReference type="NCBI Taxonomy" id="1080074"/>
    <lineage>
        <taxon>Bacteria</taxon>
        <taxon>Bacillati</taxon>
        <taxon>Actinomycetota</taxon>
        <taxon>Actinomycetes</taxon>
        <taxon>Streptosporangiales</taxon>
        <taxon>Thermomonosporaceae</taxon>
        <taxon>Actinoallomurus</taxon>
    </lineage>
</organism>
<keyword evidence="1" id="KW-0812">Transmembrane</keyword>
<dbReference type="EMBL" id="BAABHK010000004">
    <property type="protein sequence ID" value="GAA4625812.1"/>
    <property type="molecule type" value="Genomic_DNA"/>
</dbReference>
<keyword evidence="1" id="KW-1133">Transmembrane helix</keyword>
<feature type="transmembrane region" description="Helical" evidence="1">
    <location>
        <begin position="12"/>
        <end position="30"/>
    </location>
</feature>
<sequence>MKVKNTDRATIVVWGTIAIIDLCFVLLVWLNDPNITKGLRLGVATSFVVAATAILVTAIGVPMLAGSFLSRRKRSLRFIVRIMAIAVGVLGLDSALSYWGGPWMLLVFGGFAMYMMVRHPAPKISSDARYND</sequence>
<evidence type="ECO:0000313" key="3">
    <source>
        <dbReference type="Proteomes" id="UP001501442"/>
    </source>
</evidence>